<evidence type="ECO:0000313" key="3">
    <source>
        <dbReference type="Proteomes" id="UP000799536"/>
    </source>
</evidence>
<proteinExistence type="predicted"/>
<organism evidence="2 3">
    <name type="scientific">Delitschia confertaspora ATCC 74209</name>
    <dbReference type="NCBI Taxonomy" id="1513339"/>
    <lineage>
        <taxon>Eukaryota</taxon>
        <taxon>Fungi</taxon>
        <taxon>Dikarya</taxon>
        <taxon>Ascomycota</taxon>
        <taxon>Pezizomycotina</taxon>
        <taxon>Dothideomycetes</taxon>
        <taxon>Pleosporomycetidae</taxon>
        <taxon>Pleosporales</taxon>
        <taxon>Delitschiaceae</taxon>
        <taxon>Delitschia</taxon>
    </lineage>
</organism>
<evidence type="ECO:0000313" key="2">
    <source>
        <dbReference type="EMBL" id="KAF2199185.1"/>
    </source>
</evidence>
<gene>
    <name evidence="2" type="ORF">GQ43DRAFT_335462</name>
</gene>
<keyword evidence="3" id="KW-1185">Reference proteome</keyword>
<dbReference type="OrthoDB" id="3784677at2759"/>
<protein>
    <submittedName>
        <fullName evidence="2">Uncharacterized protein</fullName>
    </submittedName>
</protein>
<dbReference type="EMBL" id="ML994091">
    <property type="protein sequence ID" value="KAF2199185.1"/>
    <property type="molecule type" value="Genomic_DNA"/>
</dbReference>
<feature type="non-terminal residue" evidence="2">
    <location>
        <position position="121"/>
    </location>
</feature>
<sequence length="121" mass="12752">ATDTSLADLGLARFNEDVAAVDRADHALHVRHPITVAQGRAPPGLEAQVFAWNAFTLIHDDRDAVAEAKGDLHGGQLHRANREAERVRHVDMMAAVDVGDGRVGRGGGSMRGKRGGSGGRG</sequence>
<feature type="non-terminal residue" evidence="2">
    <location>
        <position position="1"/>
    </location>
</feature>
<evidence type="ECO:0000256" key="1">
    <source>
        <dbReference type="SAM" id="MobiDB-lite"/>
    </source>
</evidence>
<feature type="compositionally biased region" description="Gly residues" evidence="1">
    <location>
        <begin position="104"/>
        <end position="121"/>
    </location>
</feature>
<name>A0A9P4JHF0_9PLEO</name>
<accession>A0A9P4JHF0</accession>
<dbReference type="AlphaFoldDB" id="A0A9P4JHF0"/>
<reference evidence="2" key="1">
    <citation type="journal article" date="2020" name="Stud. Mycol.">
        <title>101 Dothideomycetes genomes: a test case for predicting lifestyles and emergence of pathogens.</title>
        <authorList>
            <person name="Haridas S."/>
            <person name="Albert R."/>
            <person name="Binder M."/>
            <person name="Bloem J."/>
            <person name="Labutti K."/>
            <person name="Salamov A."/>
            <person name="Andreopoulos B."/>
            <person name="Baker S."/>
            <person name="Barry K."/>
            <person name="Bills G."/>
            <person name="Bluhm B."/>
            <person name="Cannon C."/>
            <person name="Castanera R."/>
            <person name="Culley D."/>
            <person name="Daum C."/>
            <person name="Ezra D."/>
            <person name="Gonzalez J."/>
            <person name="Henrissat B."/>
            <person name="Kuo A."/>
            <person name="Liang C."/>
            <person name="Lipzen A."/>
            <person name="Lutzoni F."/>
            <person name="Magnuson J."/>
            <person name="Mondo S."/>
            <person name="Nolan M."/>
            <person name="Ohm R."/>
            <person name="Pangilinan J."/>
            <person name="Park H.-J."/>
            <person name="Ramirez L."/>
            <person name="Alfaro M."/>
            <person name="Sun H."/>
            <person name="Tritt A."/>
            <person name="Yoshinaga Y."/>
            <person name="Zwiers L.-H."/>
            <person name="Turgeon B."/>
            <person name="Goodwin S."/>
            <person name="Spatafora J."/>
            <person name="Crous P."/>
            <person name="Grigoriev I."/>
        </authorList>
    </citation>
    <scope>NUCLEOTIDE SEQUENCE</scope>
    <source>
        <strain evidence="2">ATCC 74209</strain>
    </source>
</reference>
<feature type="region of interest" description="Disordered" evidence="1">
    <location>
        <begin position="98"/>
        <end position="121"/>
    </location>
</feature>
<comment type="caution">
    <text evidence="2">The sequence shown here is derived from an EMBL/GenBank/DDBJ whole genome shotgun (WGS) entry which is preliminary data.</text>
</comment>
<dbReference type="Proteomes" id="UP000799536">
    <property type="component" value="Unassembled WGS sequence"/>
</dbReference>